<name>A0A2R3P7B2_MESFO</name>
<feature type="transmembrane region" description="Helical" evidence="13">
    <location>
        <begin position="379"/>
        <end position="399"/>
    </location>
</feature>
<dbReference type="Pfam" id="PF00358">
    <property type="entry name" value="PTS_EIIA_1"/>
    <property type="match status" value="1"/>
</dbReference>
<dbReference type="InterPro" id="IPR050558">
    <property type="entry name" value="PTS_Sugar-Specific_Components"/>
</dbReference>
<feature type="active site" description="Phosphocysteine intermediate; for EIIB activity" evidence="11">
    <location>
        <position position="210"/>
    </location>
</feature>
<evidence type="ECO:0000256" key="3">
    <source>
        <dbReference type="ARBA" id="ARBA00022475"/>
    </source>
</evidence>
<feature type="domain" description="PTS EIIC type-1" evidence="16">
    <location>
        <begin position="286"/>
        <end position="666"/>
    </location>
</feature>
<dbReference type="GO" id="GO:0015771">
    <property type="term" value="P:trehalose transport"/>
    <property type="evidence" value="ECO:0007669"/>
    <property type="project" value="TreeGrafter"/>
</dbReference>
<dbReference type="GO" id="GO:0009401">
    <property type="term" value="P:phosphoenolpyruvate-dependent sugar phosphotransferase system"/>
    <property type="evidence" value="ECO:0007669"/>
    <property type="project" value="UniProtKB-KW"/>
</dbReference>
<dbReference type="Gene3D" id="3.30.1360.60">
    <property type="entry name" value="Glucose permease domain IIB"/>
    <property type="match status" value="1"/>
</dbReference>
<sequence>MAESKNIKIYAPVDCHVEDIKELNDGVFSEGLLGMGIFFEPKNNKICSPVYGKCVQIFHTKHAIHFEDSNGNILLMHIGIDSVQLNGEGFDLKIQPGQTVEPKTEVVDVNFKLFEKNNIIKSTPIVIEQDQKYDYKIIFLKPGEYKKGDLILEIEKTIKTETNIEKEEINLLDDQGNTLPIIFQDKWEGLSAEVLKAIQSKDNVVNINNCNTRLRLQIKDTSIINTEEVKNNRWVKGVNLKGNELQIIIGPDAYKLKDTFTEFINKKQVSLKTKAPTESFKSKFIKIVNGVLVPVVPVICAASFITLVKTILETTGVIDSVSLNYIFSNNESLINGGIKILSDYGLVTGLFFILSQTAWAFVGIYFSYSTVKFLKGNEIMGILIGLTLICPFLFGGAKWDLFSLGNWTFSVTAYPSSILPHIFVGVVYVYFDRWVRKWMPVSVDLIFRHSLTYAVSLLSVFLFAGPLLALVESGLYFVIIDGLANIPYGIGTGIFGLLWQPLVLTGMHAAFYIPINQQIGEGTPLVLGTVKEIGSLGQFGACFALLFITKNSNLKQVAVSAAPPALLGITEPAIYGCNLVKVTPFIAGCIGSGIGGIYYGVTNTQLYAIGNGVLCAIGAIPGGTMNLVNCLIGFVITIGSAFVITLFLYKERVDEQKGIKKIYKKISSLINPKNEAIISFDTEISEISELYSKETKEQIKRLEDLLYKKGIIENKLEKINVKKDLKKQNYSKKALKAYKKDNNEKVIKYNTLLQNVKSNKKVLNDKLEEYIREILELNSQYNKITIKAKEITNESVDRLVMITNKSEFNEIKNNFNHLIMALENNALNLPKNNEELFNFSAYIKKQRKLNKINV</sequence>
<dbReference type="GO" id="GO:0005886">
    <property type="term" value="C:plasma membrane"/>
    <property type="evidence" value="ECO:0007669"/>
    <property type="project" value="UniProtKB-SubCell"/>
</dbReference>
<dbReference type="InterPro" id="IPR001127">
    <property type="entry name" value="PTS_EIIA_1_perm"/>
</dbReference>
<evidence type="ECO:0000256" key="1">
    <source>
        <dbReference type="ARBA" id="ARBA00004651"/>
    </source>
</evidence>
<keyword evidence="12" id="KW-0175">Coiled coil</keyword>
<feature type="transmembrane region" description="Helical" evidence="13">
    <location>
        <begin position="451"/>
        <end position="469"/>
    </location>
</feature>
<keyword evidence="8" id="KW-0418">Kinase</keyword>
<evidence type="ECO:0000259" key="14">
    <source>
        <dbReference type="PROSITE" id="PS51093"/>
    </source>
</evidence>
<feature type="transmembrane region" description="Helical" evidence="13">
    <location>
        <begin position="411"/>
        <end position="431"/>
    </location>
</feature>
<dbReference type="InterPro" id="IPR003352">
    <property type="entry name" value="PTS_EIIC"/>
</dbReference>
<feature type="transmembrane region" description="Helical" evidence="13">
    <location>
        <begin position="606"/>
        <end position="625"/>
    </location>
</feature>
<reference evidence="17 18" key="1">
    <citation type="submission" date="2017-07" db="EMBL/GenBank/DDBJ databases">
        <title>Comparative genomic analysis of Mesoplasma florum.</title>
        <authorList>
            <person name="Baby V."/>
            <person name="Lachance J.-C."/>
            <person name="Gagnon J."/>
            <person name="Lucier J.-F."/>
            <person name="Matteau D."/>
            <person name="Knight T.F."/>
            <person name="Rodrigue S."/>
        </authorList>
    </citation>
    <scope>NUCLEOTIDE SEQUENCE [LARGE SCALE GENOMIC DNA]</scope>
    <source>
        <strain evidence="17 18">CnuA-2</strain>
    </source>
</reference>
<keyword evidence="4" id="KW-0762">Sugar transport</keyword>
<feature type="coiled-coil region" evidence="12">
    <location>
        <begin position="753"/>
        <end position="794"/>
    </location>
</feature>
<dbReference type="RefSeq" id="WP_029512182.1">
    <property type="nucleotide sequence ID" value="NZ_CP022513.1"/>
</dbReference>
<dbReference type="InterPro" id="IPR018113">
    <property type="entry name" value="PTrfase_EIIB_Cys"/>
</dbReference>
<comment type="subcellular location">
    <subcellularLocation>
        <location evidence="1">Cell membrane</location>
        <topology evidence="1">Multi-pass membrane protein</topology>
    </subcellularLocation>
</comment>
<evidence type="ECO:0000259" key="15">
    <source>
        <dbReference type="PROSITE" id="PS51098"/>
    </source>
</evidence>
<dbReference type="GO" id="GO:0016301">
    <property type="term" value="F:kinase activity"/>
    <property type="evidence" value="ECO:0007669"/>
    <property type="project" value="UniProtKB-KW"/>
</dbReference>
<proteinExistence type="predicted"/>
<evidence type="ECO:0000256" key="12">
    <source>
        <dbReference type="SAM" id="Coils"/>
    </source>
</evidence>
<dbReference type="PROSITE" id="PS51093">
    <property type="entry name" value="PTS_EIIA_TYPE_1"/>
    <property type="match status" value="1"/>
</dbReference>
<evidence type="ECO:0000256" key="2">
    <source>
        <dbReference type="ARBA" id="ARBA00022448"/>
    </source>
</evidence>
<evidence type="ECO:0000256" key="7">
    <source>
        <dbReference type="ARBA" id="ARBA00022692"/>
    </source>
</evidence>
<dbReference type="PROSITE" id="PS51103">
    <property type="entry name" value="PTS_EIIC_TYPE_1"/>
    <property type="match status" value="1"/>
</dbReference>
<keyword evidence="6" id="KW-0598">Phosphotransferase system</keyword>
<evidence type="ECO:0000256" key="11">
    <source>
        <dbReference type="PROSITE-ProRule" id="PRU00421"/>
    </source>
</evidence>
<dbReference type="NCBIfam" id="TIGR00830">
    <property type="entry name" value="PTBA"/>
    <property type="match status" value="1"/>
</dbReference>
<dbReference type="SUPFAM" id="SSF55604">
    <property type="entry name" value="Glucose permease domain IIB"/>
    <property type="match status" value="1"/>
</dbReference>
<evidence type="ECO:0000313" key="18">
    <source>
        <dbReference type="Proteomes" id="UP000239216"/>
    </source>
</evidence>
<evidence type="ECO:0000256" key="8">
    <source>
        <dbReference type="ARBA" id="ARBA00022777"/>
    </source>
</evidence>
<keyword evidence="10 13" id="KW-0472">Membrane</keyword>
<protein>
    <recommendedName>
        <fullName evidence="19">Beta-glucoside PTS system IIABC component</fullName>
    </recommendedName>
</protein>
<dbReference type="AlphaFoldDB" id="A0A2R3P7B2"/>
<keyword evidence="5" id="KW-0808">Transferase</keyword>
<dbReference type="Pfam" id="PF02378">
    <property type="entry name" value="PTS_EIIC"/>
    <property type="match status" value="1"/>
</dbReference>
<evidence type="ECO:0000256" key="13">
    <source>
        <dbReference type="SAM" id="Phobius"/>
    </source>
</evidence>
<dbReference type="InterPro" id="IPR011055">
    <property type="entry name" value="Dup_hybrid_motif"/>
</dbReference>
<evidence type="ECO:0000256" key="5">
    <source>
        <dbReference type="ARBA" id="ARBA00022679"/>
    </source>
</evidence>
<dbReference type="PANTHER" id="PTHR30175:SF1">
    <property type="entry name" value="PTS SYSTEM ARBUTIN-, CELLOBIOSE-, AND SALICIN-SPECIFIC EIIBC COMPONENT-RELATED"/>
    <property type="match status" value="1"/>
</dbReference>
<dbReference type="PROSITE" id="PS51098">
    <property type="entry name" value="PTS_EIIB_TYPE_1"/>
    <property type="match status" value="1"/>
</dbReference>
<dbReference type="PANTHER" id="PTHR30175">
    <property type="entry name" value="PHOSPHOTRANSFERASE SYSTEM TRANSPORT PROTEIN"/>
    <property type="match status" value="1"/>
</dbReference>
<dbReference type="GO" id="GO:0090589">
    <property type="term" value="F:protein-phosphocysteine-trehalose phosphotransferase system transporter activity"/>
    <property type="evidence" value="ECO:0007669"/>
    <property type="project" value="TreeGrafter"/>
</dbReference>
<evidence type="ECO:0000313" key="17">
    <source>
        <dbReference type="EMBL" id="AVN64378.1"/>
    </source>
</evidence>
<feature type="transmembrane region" description="Helical" evidence="13">
    <location>
        <begin position="344"/>
        <end position="367"/>
    </location>
</feature>
<organism evidence="17 18">
    <name type="scientific">Mesoplasma florum</name>
    <name type="common">Acholeplasma florum</name>
    <dbReference type="NCBI Taxonomy" id="2151"/>
    <lineage>
        <taxon>Bacteria</taxon>
        <taxon>Bacillati</taxon>
        <taxon>Mycoplasmatota</taxon>
        <taxon>Mollicutes</taxon>
        <taxon>Entomoplasmatales</taxon>
        <taxon>Entomoplasmataceae</taxon>
        <taxon>Mesoplasma</taxon>
    </lineage>
</organism>
<feature type="transmembrane region" description="Helical" evidence="13">
    <location>
        <begin position="631"/>
        <end position="649"/>
    </location>
</feature>
<dbReference type="PROSITE" id="PS01035">
    <property type="entry name" value="PTS_EIIB_TYPE_1_CYS"/>
    <property type="match status" value="1"/>
</dbReference>
<keyword evidence="7 13" id="KW-0812">Transmembrane</keyword>
<evidence type="ECO:0008006" key="19">
    <source>
        <dbReference type="Google" id="ProtNLM"/>
    </source>
</evidence>
<feature type="domain" description="PTS EIIA type-1" evidence="14">
    <location>
        <begin position="25"/>
        <end position="129"/>
    </location>
</feature>
<dbReference type="CDD" id="cd00212">
    <property type="entry name" value="PTS_IIB_glc"/>
    <property type="match status" value="1"/>
</dbReference>
<dbReference type="InterPro" id="IPR013013">
    <property type="entry name" value="PTS_EIIC_1"/>
</dbReference>
<evidence type="ECO:0000256" key="6">
    <source>
        <dbReference type="ARBA" id="ARBA00022683"/>
    </source>
</evidence>
<dbReference type="InterPro" id="IPR001996">
    <property type="entry name" value="PTS_IIB_1"/>
</dbReference>
<dbReference type="GO" id="GO:0008982">
    <property type="term" value="F:protein-N(PI)-phosphohistidine-sugar phosphotransferase activity"/>
    <property type="evidence" value="ECO:0007669"/>
    <property type="project" value="InterPro"/>
</dbReference>
<keyword evidence="3" id="KW-1003">Cell membrane</keyword>
<evidence type="ECO:0000259" key="16">
    <source>
        <dbReference type="PROSITE" id="PS51103"/>
    </source>
</evidence>
<dbReference type="EMBL" id="CP022513">
    <property type="protein sequence ID" value="AVN64378.1"/>
    <property type="molecule type" value="Genomic_DNA"/>
</dbReference>
<feature type="domain" description="PTS EIIB type-1" evidence="15">
    <location>
        <begin position="188"/>
        <end position="270"/>
    </location>
</feature>
<evidence type="ECO:0000256" key="9">
    <source>
        <dbReference type="ARBA" id="ARBA00022989"/>
    </source>
</evidence>
<feature type="transmembrane region" description="Helical" evidence="13">
    <location>
        <begin position="291"/>
        <end position="312"/>
    </location>
</feature>
<gene>
    <name evidence="17" type="ORF">CG003_01710</name>
</gene>
<dbReference type="SUPFAM" id="SSF51261">
    <property type="entry name" value="Duplicated hybrid motif"/>
    <property type="match status" value="1"/>
</dbReference>
<dbReference type="Gene3D" id="2.70.70.10">
    <property type="entry name" value="Glucose Permease (Domain IIA)"/>
    <property type="match status" value="1"/>
</dbReference>
<keyword evidence="2" id="KW-0813">Transport</keyword>
<dbReference type="Proteomes" id="UP000239216">
    <property type="component" value="Chromosome"/>
</dbReference>
<accession>A0A2R3P7B2</accession>
<evidence type="ECO:0000256" key="10">
    <source>
        <dbReference type="ARBA" id="ARBA00023136"/>
    </source>
</evidence>
<keyword evidence="9 13" id="KW-1133">Transmembrane helix</keyword>
<evidence type="ECO:0000256" key="4">
    <source>
        <dbReference type="ARBA" id="ARBA00022597"/>
    </source>
</evidence>
<dbReference type="Pfam" id="PF00367">
    <property type="entry name" value="PTS_EIIB"/>
    <property type="match status" value="1"/>
</dbReference>
<dbReference type="InterPro" id="IPR036878">
    <property type="entry name" value="Glu_permease_IIB"/>
</dbReference>